<evidence type="ECO:0000313" key="5">
    <source>
        <dbReference type="EMBL" id="KAF8689700.1"/>
    </source>
</evidence>
<dbReference type="Gene3D" id="3.30.710.10">
    <property type="entry name" value="Potassium Channel Kv1.1, Chain A"/>
    <property type="match status" value="2"/>
</dbReference>
<dbReference type="PROSITE" id="PS50097">
    <property type="entry name" value="BTB"/>
    <property type="match status" value="2"/>
</dbReference>
<evidence type="ECO:0000259" key="4">
    <source>
        <dbReference type="PROSITE" id="PS50097"/>
    </source>
</evidence>
<evidence type="ECO:0000256" key="3">
    <source>
        <dbReference type="SAM" id="MobiDB-lite"/>
    </source>
</evidence>
<dbReference type="InterPro" id="IPR011333">
    <property type="entry name" value="SKP1/BTB/POZ_sf"/>
</dbReference>
<evidence type="ECO:0000256" key="1">
    <source>
        <dbReference type="ARBA" id="ARBA00004906"/>
    </source>
</evidence>
<dbReference type="Gene3D" id="6.10.250.3030">
    <property type="match status" value="1"/>
</dbReference>
<feature type="region of interest" description="Disordered" evidence="3">
    <location>
        <begin position="270"/>
        <end position="291"/>
    </location>
</feature>
<gene>
    <name evidence="5" type="ORF">HU200_041696</name>
</gene>
<dbReference type="InterPro" id="IPR002083">
    <property type="entry name" value="MATH/TRAF_dom"/>
</dbReference>
<comment type="pathway">
    <text evidence="1">Protein modification; protein ubiquitination.</text>
</comment>
<sequence>MFHQYNSDLLTIDRPVNKSNSIVMSSIMDLRGSTTFEFVGVLAYGDGGDDGAPLHYIPLHYGGSTVFAAGGYYWCAWVYPTNTVRTRTASDNHFSVSLKLCSSDVRVTAAHEVSVLDPSANLPPMLLSTWPPLCFASDTGDDTDHRSRGGMDLDKFVGYVHHGRILFQSTVTVLSPEDPAKIDLPPSDMLGQLGDILETAENADVTFSVDSELFPAHKIILAARSRVFKAELYGEMKENGVAQAIVVDDMRTDTFRALLRYIYTDGAPPDIIGSNDSRQEEEEGGGEGGEDDRKAWELLVAADRYGVERLKLICERVLCKRLDVAKVAETLALADRHHCDTLKDACIEFMTTSHRMGQVAVTPGELSLVQLPKFLGVKVVHSGSRLLVKAQGVDDVRLHRGRALPRRRWPPSLRPAMLRPVQRLCRRWLLAYYWCAWVYPTDTITTRTAKKSTRTANSDFFVSVQLMSSGVSAVTAAHELSVLDPWAILPPMILSTLSPASFASNDSDDDHDDHHSLGGLDLDDFVGYVRNGCILFQSTVTVFPEDPGKMDMPPSDMLGQLGKVLGTTKGADVTFSVDGELFPAHKIILAARSPVFKAELYGGMKENGAAQAIVVDDVRADTFRALLRYIYTDDAPPAIIGGRQDQGGENEDENKVWELLVAADRYGVERLKLICERVLCKRLDVDKVAETLALADRHHCDTLKDACIEFMTTSHRMGQVAATPGYKQLKSSHPYLLFEVLEKSSEFHKCQSSKRHRNN</sequence>
<dbReference type="SMART" id="SM00225">
    <property type="entry name" value="BTB"/>
    <property type="match status" value="2"/>
</dbReference>
<dbReference type="Pfam" id="PF24570">
    <property type="entry name" value="BACK_BPM_SPOP"/>
    <property type="match status" value="2"/>
</dbReference>
<dbReference type="PANTHER" id="PTHR26379:SF438">
    <property type="entry name" value="OS08G0128700 PROTEIN"/>
    <property type="match status" value="1"/>
</dbReference>
<comment type="caution">
    <text evidence="5">The sequence shown here is derived from an EMBL/GenBank/DDBJ whole genome shotgun (WGS) entry which is preliminary data.</text>
</comment>
<reference evidence="5" key="1">
    <citation type="submission" date="2020-07" db="EMBL/GenBank/DDBJ databases">
        <title>Genome sequence and genetic diversity analysis of an under-domesticated orphan crop, white fonio (Digitaria exilis).</title>
        <authorList>
            <person name="Bennetzen J.L."/>
            <person name="Chen S."/>
            <person name="Ma X."/>
            <person name="Wang X."/>
            <person name="Yssel A.E.J."/>
            <person name="Chaluvadi S.R."/>
            <person name="Johnson M."/>
            <person name="Gangashetty P."/>
            <person name="Hamidou F."/>
            <person name="Sanogo M.D."/>
            <person name="Zwaenepoel A."/>
            <person name="Wallace J."/>
            <person name="Van De Peer Y."/>
            <person name="Van Deynze A."/>
        </authorList>
    </citation>
    <scope>NUCLEOTIDE SEQUENCE</scope>
    <source>
        <tissue evidence="5">Leaves</tissue>
    </source>
</reference>
<keyword evidence="6" id="KW-1185">Reference proteome</keyword>
<dbReference type="InterPro" id="IPR045005">
    <property type="entry name" value="BPM1-6"/>
</dbReference>
<evidence type="ECO:0000256" key="2">
    <source>
        <dbReference type="ARBA" id="ARBA00010846"/>
    </source>
</evidence>
<dbReference type="Proteomes" id="UP000636709">
    <property type="component" value="Unassembled WGS sequence"/>
</dbReference>
<dbReference type="PANTHER" id="PTHR26379">
    <property type="entry name" value="BTB/POZ AND MATH DOMAIN-CONTAINING PROTEIN 1"/>
    <property type="match status" value="1"/>
</dbReference>
<dbReference type="AlphaFoldDB" id="A0A835B6H0"/>
<organism evidence="5 6">
    <name type="scientific">Digitaria exilis</name>
    <dbReference type="NCBI Taxonomy" id="1010633"/>
    <lineage>
        <taxon>Eukaryota</taxon>
        <taxon>Viridiplantae</taxon>
        <taxon>Streptophyta</taxon>
        <taxon>Embryophyta</taxon>
        <taxon>Tracheophyta</taxon>
        <taxon>Spermatophyta</taxon>
        <taxon>Magnoliopsida</taxon>
        <taxon>Liliopsida</taxon>
        <taxon>Poales</taxon>
        <taxon>Poaceae</taxon>
        <taxon>PACMAD clade</taxon>
        <taxon>Panicoideae</taxon>
        <taxon>Panicodae</taxon>
        <taxon>Paniceae</taxon>
        <taxon>Anthephorinae</taxon>
        <taxon>Digitaria</taxon>
    </lineage>
</organism>
<name>A0A835B6H0_9POAL</name>
<dbReference type="OrthoDB" id="10249567at2759"/>
<dbReference type="CDD" id="cd00121">
    <property type="entry name" value="MATH"/>
    <property type="match status" value="1"/>
</dbReference>
<dbReference type="SUPFAM" id="SSF49599">
    <property type="entry name" value="TRAF domain-like"/>
    <property type="match status" value="1"/>
</dbReference>
<dbReference type="Pfam" id="PF00651">
    <property type="entry name" value="BTB"/>
    <property type="match status" value="2"/>
</dbReference>
<proteinExistence type="inferred from homology"/>
<feature type="domain" description="BTB" evidence="4">
    <location>
        <begin position="571"/>
        <end position="634"/>
    </location>
</feature>
<evidence type="ECO:0000313" key="6">
    <source>
        <dbReference type="Proteomes" id="UP000636709"/>
    </source>
</evidence>
<comment type="similarity">
    <text evidence="2">Belongs to the Tdpoz family.</text>
</comment>
<feature type="compositionally biased region" description="Acidic residues" evidence="3">
    <location>
        <begin position="279"/>
        <end position="290"/>
    </location>
</feature>
<feature type="domain" description="BTB" evidence="4">
    <location>
        <begin position="203"/>
        <end position="265"/>
    </location>
</feature>
<dbReference type="GO" id="GO:0016567">
    <property type="term" value="P:protein ubiquitination"/>
    <property type="evidence" value="ECO:0007669"/>
    <property type="project" value="InterPro"/>
</dbReference>
<dbReference type="Gene3D" id="1.25.40.420">
    <property type="match status" value="1"/>
</dbReference>
<dbReference type="InterPro" id="IPR000210">
    <property type="entry name" value="BTB/POZ_dom"/>
</dbReference>
<dbReference type="SUPFAM" id="SSF54695">
    <property type="entry name" value="POZ domain"/>
    <property type="match status" value="2"/>
</dbReference>
<dbReference type="EMBL" id="JACEFO010002004">
    <property type="protein sequence ID" value="KAF8689700.1"/>
    <property type="molecule type" value="Genomic_DNA"/>
</dbReference>
<protein>
    <recommendedName>
        <fullName evidence="4">BTB domain-containing protein</fullName>
    </recommendedName>
</protein>
<accession>A0A835B6H0</accession>
<dbReference type="InterPro" id="IPR056423">
    <property type="entry name" value="BACK_BPM_SPOP"/>
</dbReference>